<name>A0ABP4GRJ6_9ACTN</name>
<proteinExistence type="predicted"/>
<sequence length="126" mass="13375">MAHMDIALRKAALLFEGAIGMALVDADNGVTLGALGGSSDFDLTAAATGNAELLRTIKRTAGRLGLTGSVEDILITLNTQYHLIRPLTSRSNGGLFLYLALDRRSANLAMARHQLVSIEGQLSPVW</sequence>
<comment type="caution">
    <text evidence="1">The sequence shown here is derived from an EMBL/GenBank/DDBJ whole genome shotgun (WGS) entry which is preliminary data.</text>
</comment>
<dbReference type="Proteomes" id="UP001500037">
    <property type="component" value="Unassembled WGS sequence"/>
</dbReference>
<evidence type="ECO:0000313" key="1">
    <source>
        <dbReference type="EMBL" id="GAA1235265.1"/>
    </source>
</evidence>
<protein>
    <recommendedName>
        <fullName evidence="3">Regulator of Ras-like GTPase activity (Roadblock/LC7/MglB family)</fullName>
    </recommendedName>
</protein>
<gene>
    <name evidence="1" type="ORF">GCM10009665_26760</name>
</gene>
<dbReference type="EMBL" id="BAAALF010000037">
    <property type="protein sequence ID" value="GAA1235265.1"/>
    <property type="molecule type" value="Genomic_DNA"/>
</dbReference>
<reference evidence="2" key="1">
    <citation type="journal article" date="2019" name="Int. J. Syst. Evol. Microbiol.">
        <title>The Global Catalogue of Microorganisms (GCM) 10K type strain sequencing project: providing services to taxonomists for standard genome sequencing and annotation.</title>
        <authorList>
            <consortium name="The Broad Institute Genomics Platform"/>
            <consortium name="The Broad Institute Genome Sequencing Center for Infectious Disease"/>
            <person name="Wu L."/>
            <person name="Ma J."/>
        </authorList>
    </citation>
    <scope>NUCLEOTIDE SEQUENCE [LARGE SCALE GENOMIC DNA]</scope>
    <source>
        <strain evidence="2">JCM 13004</strain>
    </source>
</reference>
<dbReference type="RefSeq" id="WP_344441682.1">
    <property type="nucleotide sequence ID" value="NZ_BAAALF010000037.1"/>
</dbReference>
<evidence type="ECO:0000313" key="2">
    <source>
        <dbReference type="Proteomes" id="UP001500037"/>
    </source>
</evidence>
<accession>A0ABP4GRJ6</accession>
<keyword evidence="2" id="KW-1185">Reference proteome</keyword>
<organism evidence="1 2">
    <name type="scientific">Kitasatospora nipponensis</name>
    <dbReference type="NCBI Taxonomy" id="258049"/>
    <lineage>
        <taxon>Bacteria</taxon>
        <taxon>Bacillati</taxon>
        <taxon>Actinomycetota</taxon>
        <taxon>Actinomycetes</taxon>
        <taxon>Kitasatosporales</taxon>
        <taxon>Streptomycetaceae</taxon>
        <taxon>Kitasatospora</taxon>
    </lineage>
</organism>
<evidence type="ECO:0008006" key="3">
    <source>
        <dbReference type="Google" id="ProtNLM"/>
    </source>
</evidence>